<dbReference type="AlphaFoldDB" id="A0A0N5B3L7"/>
<keyword evidence="3" id="KW-1185">Reference proteome</keyword>
<sequence>MKHKFIIIFLCLYGFFKEFRPITPFLTPFLISEKKGFTKNEVYESVYPLWAYAHFVFSIPIVFFTDYLNFKPILLIESLSLIATGFLLTFGRSLFSIQMTQITYGCATASEIAFMSYLYTIVHENEIVFVTGLIRGVILLSKCLCTSVSQLGISLKWFNLTFINETTLVMSILALPFVILAIFPKMCLKNDSNKNIHNDIEERKTLKNCEKINDNEKGRRMRTLNFIERIKHVKDNLSDPILLLVWSSWWIITSALIFQMYNYIQVHWTPLQTETKNIYNGLVEFINTLLGAAVTLSFSRLKINWKKGTGLITSISSIFFSFSFAILAETTNIYLSYTIYVIINVTYLFLIAVASSILASIVDVSGIGIIFGIVSLLASLLQSFMGFILINGNIWTLSTKEQFSLNSLVFLLSSILFIIVSCLHATIKSENEEVNDDTIDVNIKSETKSIGIFQTSESVFKEFV</sequence>
<keyword evidence="2" id="KW-0812">Transmembrane</keyword>
<dbReference type="GO" id="GO:0090482">
    <property type="term" value="F:vitamin transmembrane transporter activity"/>
    <property type="evidence" value="ECO:0007669"/>
    <property type="project" value="InterPro"/>
</dbReference>
<dbReference type="STRING" id="174720.A0A0N5B3L7"/>
<feature type="transmembrane region" description="Helical" evidence="2">
    <location>
        <begin position="241"/>
        <end position="258"/>
    </location>
</feature>
<dbReference type="InterPro" id="IPR036259">
    <property type="entry name" value="MFS_trans_sf"/>
</dbReference>
<feature type="transmembrane region" description="Helical" evidence="2">
    <location>
        <begin position="102"/>
        <end position="120"/>
    </location>
</feature>
<dbReference type="NCBIfam" id="TIGR00806">
    <property type="entry name" value="rfc"/>
    <property type="match status" value="1"/>
</dbReference>
<feature type="transmembrane region" description="Helical" evidence="2">
    <location>
        <begin position="278"/>
        <end position="298"/>
    </location>
</feature>
<protein>
    <recommendedName>
        <fullName evidence="5">MFS domain-containing protein</fullName>
    </recommendedName>
</protein>
<feature type="transmembrane region" description="Helical" evidence="2">
    <location>
        <begin position="169"/>
        <end position="188"/>
    </location>
</feature>
<dbReference type="WBParaSite" id="SPAL_0000067100.1">
    <property type="protein sequence ID" value="SPAL_0000067100.1"/>
    <property type="gene ID" value="SPAL_0000067100"/>
</dbReference>
<keyword evidence="2" id="KW-1133">Transmembrane helix</keyword>
<organism evidence="3 4">
    <name type="scientific">Strongyloides papillosus</name>
    <name type="common">Intestinal threadworm</name>
    <dbReference type="NCBI Taxonomy" id="174720"/>
    <lineage>
        <taxon>Eukaryota</taxon>
        <taxon>Metazoa</taxon>
        <taxon>Ecdysozoa</taxon>
        <taxon>Nematoda</taxon>
        <taxon>Chromadorea</taxon>
        <taxon>Rhabditida</taxon>
        <taxon>Tylenchina</taxon>
        <taxon>Panagrolaimomorpha</taxon>
        <taxon>Strongyloidoidea</taxon>
        <taxon>Strongyloididae</taxon>
        <taxon>Strongyloides</taxon>
    </lineage>
</organism>
<feature type="transmembrane region" description="Helical" evidence="2">
    <location>
        <begin position="403"/>
        <end position="423"/>
    </location>
</feature>
<evidence type="ECO:0000256" key="2">
    <source>
        <dbReference type="SAM" id="Phobius"/>
    </source>
</evidence>
<dbReference type="PANTHER" id="PTHR10686">
    <property type="entry name" value="FOLATE TRANSPORTER"/>
    <property type="match status" value="1"/>
</dbReference>
<proteinExistence type="inferred from homology"/>
<dbReference type="Gene3D" id="1.20.1250.20">
    <property type="entry name" value="MFS general substrate transporter like domains"/>
    <property type="match status" value="1"/>
</dbReference>
<dbReference type="Pfam" id="PF01770">
    <property type="entry name" value="Folate_carrier"/>
    <property type="match status" value="1"/>
</dbReference>
<dbReference type="PANTHER" id="PTHR10686:SF20">
    <property type="entry name" value="FOLATE TRANSPORTER 1"/>
    <property type="match status" value="1"/>
</dbReference>
<evidence type="ECO:0000313" key="3">
    <source>
        <dbReference type="Proteomes" id="UP000046392"/>
    </source>
</evidence>
<evidence type="ECO:0000313" key="4">
    <source>
        <dbReference type="WBParaSite" id="SPAL_0000067100.1"/>
    </source>
</evidence>
<feature type="transmembrane region" description="Helical" evidence="2">
    <location>
        <begin position="310"/>
        <end position="328"/>
    </location>
</feature>
<feature type="transmembrane region" description="Helical" evidence="2">
    <location>
        <begin position="369"/>
        <end position="391"/>
    </location>
</feature>
<feature type="transmembrane region" description="Helical" evidence="2">
    <location>
        <begin position="334"/>
        <end position="362"/>
    </location>
</feature>
<feature type="transmembrane region" description="Helical" evidence="2">
    <location>
        <begin position="72"/>
        <end position="90"/>
    </location>
</feature>
<feature type="transmembrane region" description="Helical" evidence="2">
    <location>
        <begin position="127"/>
        <end position="149"/>
    </location>
</feature>
<evidence type="ECO:0008006" key="5">
    <source>
        <dbReference type="Google" id="ProtNLM"/>
    </source>
</evidence>
<accession>A0A0N5B3L7</accession>
<name>A0A0N5B3L7_STREA</name>
<dbReference type="Proteomes" id="UP000046392">
    <property type="component" value="Unplaced"/>
</dbReference>
<feature type="transmembrane region" description="Helical" evidence="2">
    <location>
        <begin position="45"/>
        <end position="65"/>
    </location>
</feature>
<dbReference type="InterPro" id="IPR002666">
    <property type="entry name" value="Folate_carrier"/>
</dbReference>
<evidence type="ECO:0000256" key="1">
    <source>
        <dbReference type="ARBA" id="ARBA00005773"/>
    </source>
</evidence>
<reference evidence="4" key="1">
    <citation type="submission" date="2017-02" db="UniProtKB">
        <authorList>
            <consortium name="WormBaseParasite"/>
        </authorList>
    </citation>
    <scope>IDENTIFICATION</scope>
</reference>
<dbReference type="SUPFAM" id="SSF103473">
    <property type="entry name" value="MFS general substrate transporter"/>
    <property type="match status" value="1"/>
</dbReference>
<dbReference type="GO" id="GO:0005886">
    <property type="term" value="C:plasma membrane"/>
    <property type="evidence" value="ECO:0007669"/>
    <property type="project" value="TreeGrafter"/>
</dbReference>
<keyword evidence="2" id="KW-0472">Membrane</keyword>
<comment type="similarity">
    <text evidence="1">Belongs to the reduced folate carrier (RFC) transporter (TC 2.A.48) family.</text>
</comment>